<feature type="region of interest" description="Disordered" evidence="7">
    <location>
        <begin position="1118"/>
        <end position="1144"/>
    </location>
</feature>
<keyword evidence="11" id="KW-1185">Reference proteome</keyword>
<dbReference type="GO" id="GO:0030234">
    <property type="term" value="F:enzyme regulator activity"/>
    <property type="evidence" value="ECO:0007669"/>
    <property type="project" value="UniProtKB-UniRule"/>
</dbReference>
<feature type="region of interest" description="Disordered" evidence="7">
    <location>
        <begin position="364"/>
        <end position="398"/>
    </location>
</feature>
<feature type="compositionally biased region" description="Basic and acidic residues" evidence="7">
    <location>
        <begin position="980"/>
        <end position="1004"/>
    </location>
</feature>
<dbReference type="FunFam" id="1.25.10.10:FF:000017">
    <property type="entry name" value="26S proteasome non-ATPase regulatory subunit 1"/>
    <property type="match status" value="1"/>
</dbReference>
<reference evidence="10" key="1">
    <citation type="submission" date="2022-10" db="EMBL/GenBank/DDBJ databases">
        <title>Culturing micro-colonial fungi from biological soil crusts in the Mojave desert and describing Neophaeococcomyces mojavensis, and introducing the new genera and species Taxawa tesnikishii.</title>
        <authorList>
            <person name="Kurbessoian T."/>
            <person name="Stajich J.E."/>
        </authorList>
    </citation>
    <scope>NUCLEOTIDE SEQUENCE</scope>
    <source>
        <strain evidence="10">TK_41</strain>
    </source>
</reference>
<dbReference type="InterPro" id="IPR016024">
    <property type="entry name" value="ARM-type_fold"/>
</dbReference>
<dbReference type="Pfam" id="PF01851">
    <property type="entry name" value="PC_rep"/>
    <property type="match status" value="1"/>
</dbReference>
<dbReference type="InterPro" id="IPR011989">
    <property type="entry name" value="ARM-like"/>
</dbReference>
<sequence>MVGLVSAAGLVGFLSEPDPELRSFALKQLDSQVDLLWTEIANSMPEIESLYEDDSFPERELAAIVAAKVYYHLQEYNESMAFALGAGKYFRLDQPGEFEDTIISKCVDTFIALSASRDPTLAAANAGTQPQLDEAFGQGGDGAANTSASLTSPITPFSQSVMPSKSLLSRENTLIFDPTQAGVELGEIGSPERIIQERGLQKALTRVIESLFETCFREKRYRQVVGIALEARNLDILRRVIKRASDDERKENGEATKKGEELIDYVLDICMSVVQERGLRNEILKVILELLNDIPSPDYFAIAKCVVYLDQHSLASNLLQQLVEKGDPRSLAVACQIAFDLNDNCTQEFLAKVKEEVEELLPPRGTQFGDEMETDQEKAEEQLQQELQDSAGAPAPSEKSKRWTLAQVDAISRICDIVQGFVSIFLNIEFLHNANRVDLSILNKVKDSLEARYSIFHTAVTLCAGLMHAKTANDTFFRNNLEWLGKATNWSKFTATAVFGVIHQGNITQAHRLLSPYLPKPTGAATSHDSPYSQGGSLYAYGLLCANDKGKSVGFLRDKFKEATEEVVQHGGALGLGIAGMASGDESIFEDLRNVLWADSAINGEAVGLSMGLVMLGSGNTKVLSDMIQHAHDTQHDKIVRGLAIGMALIMYGRQEGADELIQGLLNDTDPTMRYGGILTIAMAYVGTGSNKAVRKLLHVAVSDVSDDVRRIAVLSLGFILFRKYNSVPRMVELLAESYNPHVRYGAAMALGISCAGTGLAEAIDLLEPMLKDPTDFVRQGALIALAMVLIQQNDQLNPKVATIRKAMFKIIADRHEDAMCKFGCALAMGILDAAGRNCTISLQTPTGNLNMLGIVGVVVFTQYWYWFPLTHFLSLSMTPTAVIGLDQKTQVPKFTFHCNTRPSLFDYPPEQTAAKDETPEKIKTAVLSTTAQARRRAAKKEKQQRRDSMDVDTVTPVTPKLGNVDKMDTDEAGAAIDDSESKDKDASEKKEGENGVPVEPKKKAEKEKVGYEITNMSRILPAQLKYLTFPDPRYQIVKKPTGGIMVVLDTEPDKEREIIPLLVSRIDRPERTGAENTLGGATPQTPAGQRIGEAEGEDEDVPIGAGVAAAAGVLTAIDEDEEGVEDAPVPGEFEYESEGEGEQ</sequence>
<evidence type="ECO:0000256" key="4">
    <source>
        <dbReference type="ARBA" id="ARBA00022737"/>
    </source>
</evidence>
<dbReference type="EMBL" id="JAPDRK010000014">
    <property type="protein sequence ID" value="KAJ9606496.1"/>
    <property type="molecule type" value="Genomic_DNA"/>
</dbReference>
<dbReference type="Gene3D" id="1.25.10.10">
    <property type="entry name" value="Leucine-rich Repeat Variant"/>
    <property type="match status" value="1"/>
</dbReference>
<dbReference type="GO" id="GO:0042176">
    <property type="term" value="P:regulation of protein catabolic process"/>
    <property type="evidence" value="ECO:0007669"/>
    <property type="project" value="UniProtKB-UniRule"/>
</dbReference>
<dbReference type="Pfam" id="PF13646">
    <property type="entry name" value="HEAT_2"/>
    <property type="match status" value="1"/>
</dbReference>
<dbReference type="InterPro" id="IPR048570">
    <property type="entry name" value="PSMD1_RPN2_N"/>
</dbReference>
<feature type="domain" description="26S proteasome non-ATPase regulatory subunit 1/RPN2 N-terminal" evidence="9">
    <location>
        <begin position="6"/>
        <end position="133"/>
    </location>
</feature>
<dbReference type="PANTHER" id="PTHR10943">
    <property type="entry name" value="26S PROTEASOME NON-ATPASE REGULATORY SUBUNIT"/>
    <property type="match status" value="1"/>
</dbReference>
<evidence type="ECO:0000256" key="2">
    <source>
        <dbReference type="ARBA" id="ARBA00006308"/>
    </source>
</evidence>
<dbReference type="GO" id="GO:0008540">
    <property type="term" value="C:proteasome regulatory particle, base subcomplex"/>
    <property type="evidence" value="ECO:0007669"/>
    <property type="project" value="UniProtKB-UniRule"/>
</dbReference>
<keyword evidence="4" id="KW-0677">Repeat</keyword>
<dbReference type="InterPro" id="IPR002015">
    <property type="entry name" value="Proteasome/cyclosome_rpt"/>
</dbReference>
<evidence type="ECO:0000256" key="6">
    <source>
        <dbReference type="PIRNR" id="PIRNR015947"/>
    </source>
</evidence>
<dbReference type="GO" id="GO:0034515">
    <property type="term" value="C:proteasome storage granule"/>
    <property type="evidence" value="ECO:0007669"/>
    <property type="project" value="TreeGrafter"/>
</dbReference>
<feature type="compositionally biased region" description="Acidic residues" evidence="7">
    <location>
        <begin position="1134"/>
        <end position="1144"/>
    </location>
</feature>
<feature type="domain" description="26S proteasome regulatory subunit RPN2 C-terminal" evidence="8">
    <location>
        <begin position="881"/>
        <end position="1060"/>
    </location>
</feature>
<feature type="region of interest" description="Disordered" evidence="7">
    <location>
        <begin position="1070"/>
        <end position="1101"/>
    </location>
</feature>
<organism evidence="10 11">
    <name type="scientific">Cladophialophora chaetospira</name>
    <dbReference type="NCBI Taxonomy" id="386627"/>
    <lineage>
        <taxon>Eukaryota</taxon>
        <taxon>Fungi</taxon>
        <taxon>Dikarya</taxon>
        <taxon>Ascomycota</taxon>
        <taxon>Pezizomycotina</taxon>
        <taxon>Eurotiomycetes</taxon>
        <taxon>Chaetothyriomycetidae</taxon>
        <taxon>Chaetothyriales</taxon>
        <taxon>Herpotrichiellaceae</taxon>
        <taxon>Cladophialophora</taxon>
    </lineage>
</organism>
<accession>A0AA38X4B9</accession>
<evidence type="ECO:0000313" key="10">
    <source>
        <dbReference type="EMBL" id="KAJ9606496.1"/>
    </source>
</evidence>
<evidence type="ECO:0000259" key="8">
    <source>
        <dbReference type="Pfam" id="PF18004"/>
    </source>
</evidence>
<dbReference type="Pfam" id="PF18004">
    <property type="entry name" value="RPN2_C"/>
    <property type="match status" value="1"/>
</dbReference>
<comment type="similarity">
    <text evidence="2 6">Belongs to the proteasome subunit S1 family.</text>
</comment>
<comment type="function">
    <text evidence="1 6">Acts as a regulatory subunit of the 26S proteasome which is involved in the ATP-dependent degradation of ubiquitinated proteins.</text>
</comment>
<dbReference type="InterPro" id="IPR016642">
    <property type="entry name" value="26S_Psome_Rpn2"/>
</dbReference>
<evidence type="ECO:0000256" key="5">
    <source>
        <dbReference type="ARBA" id="ARBA00022942"/>
    </source>
</evidence>
<dbReference type="Proteomes" id="UP001172673">
    <property type="component" value="Unassembled WGS sequence"/>
</dbReference>
<dbReference type="SUPFAM" id="SSF48371">
    <property type="entry name" value="ARM repeat"/>
    <property type="match status" value="1"/>
</dbReference>
<proteinExistence type="inferred from homology"/>
<evidence type="ECO:0000256" key="1">
    <source>
        <dbReference type="ARBA" id="ARBA00002187"/>
    </source>
</evidence>
<evidence type="ECO:0000259" key="9">
    <source>
        <dbReference type="Pfam" id="PF21505"/>
    </source>
</evidence>
<evidence type="ECO:0000313" key="11">
    <source>
        <dbReference type="Proteomes" id="UP001172673"/>
    </source>
</evidence>
<keyword evidence="5 6" id="KW-0647">Proteasome</keyword>
<feature type="domain" description="26S proteasome non-ATPase regulatory subunit 1/RPN2 N-terminal" evidence="9">
    <location>
        <begin position="199"/>
        <end position="359"/>
    </location>
</feature>
<feature type="region of interest" description="Disordered" evidence="7">
    <location>
        <begin position="929"/>
        <end position="1004"/>
    </location>
</feature>
<protein>
    <recommendedName>
        <fullName evidence="3 6">26S proteasome regulatory subunit RPN2</fullName>
    </recommendedName>
</protein>
<evidence type="ECO:0000256" key="3">
    <source>
        <dbReference type="ARBA" id="ARBA00015684"/>
    </source>
</evidence>
<dbReference type="PANTHER" id="PTHR10943:SF2">
    <property type="entry name" value="26S PROTEASOME NON-ATPASE REGULATORY SUBUNIT 1"/>
    <property type="match status" value="1"/>
</dbReference>
<gene>
    <name evidence="10" type="primary">RPN2</name>
    <name evidence="10" type="ORF">H2200_009457</name>
</gene>
<name>A0AA38X4B9_9EURO</name>
<dbReference type="PIRSF" id="PIRSF015947">
    <property type="entry name" value="26S_Psome_Rpn2"/>
    <property type="match status" value="1"/>
</dbReference>
<dbReference type="Pfam" id="PF21505">
    <property type="entry name" value="RPN2_N"/>
    <property type="match status" value="2"/>
</dbReference>
<dbReference type="InterPro" id="IPR040623">
    <property type="entry name" value="RPN2_C"/>
</dbReference>
<comment type="caution">
    <text evidence="10">The sequence shown here is derived from an EMBL/GenBank/DDBJ whole genome shotgun (WGS) entry which is preliminary data.</text>
</comment>
<evidence type="ECO:0000256" key="7">
    <source>
        <dbReference type="SAM" id="MobiDB-lite"/>
    </source>
</evidence>
<dbReference type="GO" id="GO:0043161">
    <property type="term" value="P:proteasome-mediated ubiquitin-dependent protein catabolic process"/>
    <property type="evidence" value="ECO:0007669"/>
    <property type="project" value="TreeGrafter"/>
</dbReference>
<dbReference type="AlphaFoldDB" id="A0AA38X4B9"/>
<dbReference type="GO" id="GO:0005634">
    <property type="term" value="C:nucleus"/>
    <property type="evidence" value="ECO:0007669"/>
    <property type="project" value="TreeGrafter"/>
</dbReference>
<feature type="compositionally biased region" description="Basic and acidic residues" evidence="7">
    <location>
        <begin position="941"/>
        <end position="950"/>
    </location>
</feature>